<sequence>MDCDFESLRYQTYDNLDAYRSAKLLSVISKQKPNEISKLDRFITYSSSSIILYLYYYGILNYK</sequence>
<evidence type="ECO:0000313" key="4">
    <source>
        <dbReference type="Proteomes" id="UP000028042"/>
    </source>
</evidence>
<dbReference type="RefSeq" id="WP_003445521.1">
    <property type="nucleotide sequence ID" value="NZ_ANZB01000007.1"/>
</dbReference>
<evidence type="ECO:0000256" key="1">
    <source>
        <dbReference type="SAM" id="Phobius"/>
    </source>
</evidence>
<dbReference type="Proteomes" id="UP000030905">
    <property type="component" value="Chromosome"/>
</dbReference>
<keyword evidence="1" id="KW-0472">Membrane</keyword>
<dbReference type="Proteomes" id="UP000028042">
    <property type="component" value="Unassembled WGS sequence"/>
</dbReference>
<dbReference type="KEGG" id="cpat:CLPA_c31060"/>
<keyword evidence="1" id="KW-0812">Transmembrane</keyword>
<dbReference type="EMBL" id="CP009268">
    <property type="protein sequence ID" value="AJA53160.1"/>
    <property type="molecule type" value="Genomic_DNA"/>
</dbReference>
<dbReference type="KEGG" id="cpae:CPAST_c31060"/>
<dbReference type="GeneID" id="93075214"/>
<dbReference type="EMBL" id="JPGY02000001">
    <property type="protein sequence ID" value="KRU10832.1"/>
    <property type="molecule type" value="Genomic_DNA"/>
</dbReference>
<evidence type="ECO:0000313" key="5">
    <source>
        <dbReference type="Proteomes" id="UP000030905"/>
    </source>
</evidence>
<evidence type="ECO:0000313" key="3">
    <source>
        <dbReference type="EMBL" id="KRU10832.1"/>
    </source>
</evidence>
<reference evidence="2 5" key="1">
    <citation type="journal article" date="2015" name="Genome Announc.">
        <title>Complete Genome Sequence of the Nitrogen-Fixing and Solvent-Producing Clostridium pasteurianum DSM 525.</title>
        <authorList>
            <person name="Poehlein A."/>
            <person name="Grosse-Honebrink A."/>
            <person name="Zhang Y."/>
            <person name="Minton N.P."/>
            <person name="Daniel R."/>
        </authorList>
    </citation>
    <scope>NUCLEOTIDE SEQUENCE [LARGE SCALE GENOMIC DNA]</scope>
    <source>
        <strain evidence="2">DSM 525</strain>
        <strain evidence="5">DSM 525 / ATCC 6013</strain>
    </source>
</reference>
<proteinExistence type="predicted"/>
<reference evidence="3" key="2">
    <citation type="submission" date="2015-10" db="EMBL/GenBank/DDBJ databases">
        <title>Improved Draft Genome Sequence of Clostridium pasteurianum Strain ATCC 6013 (DSM 525) Using a Hybrid Next-Generation Sequencing Approach.</title>
        <authorList>
            <person name="Pyne M.E."/>
            <person name="Utturkar S.M."/>
            <person name="Brown S.D."/>
            <person name="Moo-Young M."/>
            <person name="Chung D.A."/>
            <person name="Chou P.C."/>
        </authorList>
    </citation>
    <scope>NUCLEOTIDE SEQUENCE</scope>
    <source>
        <strain evidence="3">ATCC 6013</strain>
    </source>
</reference>
<keyword evidence="5" id="KW-1185">Reference proteome</keyword>
<keyword evidence="1" id="KW-1133">Transmembrane helix</keyword>
<organism evidence="2 5">
    <name type="scientific">Clostridium pasteurianum DSM 525 = ATCC 6013</name>
    <dbReference type="NCBI Taxonomy" id="1262449"/>
    <lineage>
        <taxon>Bacteria</taxon>
        <taxon>Bacillati</taxon>
        <taxon>Bacillota</taxon>
        <taxon>Clostridia</taxon>
        <taxon>Eubacteriales</taxon>
        <taxon>Clostridiaceae</taxon>
        <taxon>Clostridium</taxon>
    </lineage>
</organism>
<accession>A0A0H3J7K5</accession>
<protein>
    <submittedName>
        <fullName evidence="2">Uncharacterized protein</fullName>
    </submittedName>
</protein>
<dbReference type="PATRIC" id="fig|1262449.7.peg.3141"/>
<dbReference type="AlphaFoldDB" id="A0A0H3J7K5"/>
<reference evidence="3 4" key="3">
    <citation type="journal article" name="Genome Announc.">
        <title>Improved Draft Genome Sequence of Clostridium pasteurianum Strain ATCC 6013 (DSM 525) Using a Hybrid Next-Generation Sequencing Approach.</title>
        <authorList>
            <person name="Pyne M.E."/>
            <person name="Utturkar S."/>
            <person name="Brown S.D."/>
            <person name="Moo-Young M."/>
            <person name="Chung D.A."/>
            <person name="Chou C.P."/>
        </authorList>
    </citation>
    <scope>NUCLEOTIDE SEQUENCE [LARGE SCALE GENOMIC DNA]</scope>
    <source>
        <strain evidence="3 4">ATCC 6013</strain>
    </source>
</reference>
<evidence type="ECO:0000313" key="2">
    <source>
        <dbReference type="EMBL" id="AJA53160.1"/>
    </source>
</evidence>
<name>A0A0H3J7K5_CLOPA</name>
<feature type="transmembrane region" description="Helical" evidence="1">
    <location>
        <begin position="42"/>
        <end position="60"/>
    </location>
</feature>
<gene>
    <name evidence="2" type="ORF">CLPA_c31060</name>
    <name evidence="3" type="ORF">CP6013_00079</name>
</gene>